<keyword evidence="1" id="KW-0051">Antiviral defense</keyword>
<name>A0A1M4Z5Q2_9BACT</name>
<dbReference type="STRING" id="1121391.SAMN02745206_01411"/>
<evidence type="ECO:0000259" key="2">
    <source>
        <dbReference type="Pfam" id="PF03787"/>
    </source>
</evidence>
<evidence type="ECO:0000256" key="1">
    <source>
        <dbReference type="ARBA" id="ARBA00023118"/>
    </source>
</evidence>
<protein>
    <submittedName>
        <fullName evidence="3">CRISPR-associated protein, Cmr1 family</fullName>
    </submittedName>
</protein>
<feature type="domain" description="CRISPR type III-associated protein" evidence="2">
    <location>
        <begin position="12"/>
        <end position="154"/>
    </location>
</feature>
<dbReference type="RefSeq" id="WP_073038284.1">
    <property type="nucleotide sequence ID" value="NZ_FQVB01000011.1"/>
</dbReference>
<dbReference type="EMBL" id="FQVB01000011">
    <property type="protein sequence ID" value="SHF13403.1"/>
    <property type="molecule type" value="Genomic_DNA"/>
</dbReference>
<dbReference type="InterPro" id="IPR007522">
    <property type="entry name" value="CRISPR-assoc_prot_TM1795"/>
</dbReference>
<dbReference type="NCBIfam" id="TIGR01894">
    <property type="entry name" value="cas_TM1795_cmr1"/>
    <property type="match status" value="1"/>
</dbReference>
<sequence>MATANGERTYQFKALTDLWTGSVALKEKNGQIKEKTGPDRLITTGLLGSIRWWFEVLVRGLGGGTCDPSDHIRCPDKDGKRCVVCELFGCTGWARKFRFEVLDENSGTKTGQIKQNDTFNLRFTPLRPICDEEWALLDATLRLIAEYGAIGGKTVFKPTDEPSRTGETHHQDYGIVEIVKVNPRITNLNVTEVKKYVRQERWRKPESKAIDADFAWASLEFFWFVKMKTLTRETTSASSFNKVLGRKESKTCLDCGQVHNPPNKCPKAKRHPKRASEQLANSNDEISRWLAGSQQESKKVLSFKNPARTFGFVKPGLIDFDTMKRRLTKVWGQSGWDFLTGDKIIDQLFAGKERCS</sequence>
<evidence type="ECO:0000313" key="3">
    <source>
        <dbReference type="EMBL" id="SHF13403.1"/>
    </source>
</evidence>
<gene>
    <name evidence="3" type="ORF">SAMN02745206_01411</name>
</gene>
<evidence type="ECO:0000313" key="4">
    <source>
        <dbReference type="Proteomes" id="UP000184076"/>
    </source>
</evidence>
<dbReference type="InterPro" id="IPR005537">
    <property type="entry name" value="RAMP_III_fam"/>
</dbReference>
<reference evidence="4" key="1">
    <citation type="submission" date="2016-11" db="EMBL/GenBank/DDBJ databases">
        <authorList>
            <person name="Varghese N."/>
            <person name="Submissions S."/>
        </authorList>
    </citation>
    <scope>NUCLEOTIDE SEQUENCE [LARGE SCALE GENOMIC DNA]</scope>
    <source>
        <strain evidence="4">DSM 9756</strain>
    </source>
</reference>
<proteinExistence type="predicted"/>
<organism evidence="3 4">
    <name type="scientific">Desulfacinum infernum DSM 9756</name>
    <dbReference type="NCBI Taxonomy" id="1121391"/>
    <lineage>
        <taxon>Bacteria</taxon>
        <taxon>Pseudomonadati</taxon>
        <taxon>Thermodesulfobacteriota</taxon>
        <taxon>Syntrophobacteria</taxon>
        <taxon>Syntrophobacterales</taxon>
        <taxon>Syntrophobacteraceae</taxon>
        <taxon>Desulfacinum</taxon>
    </lineage>
</organism>
<dbReference type="GO" id="GO:0051607">
    <property type="term" value="P:defense response to virus"/>
    <property type="evidence" value="ECO:0007669"/>
    <property type="project" value="UniProtKB-KW"/>
</dbReference>
<dbReference type="AlphaFoldDB" id="A0A1M4Z5Q2"/>
<keyword evidence="4" id="KW-1185">Reference proteome</keyword>
<dbReference type="Proteomes" id="UP000184076">
    <property type="component" value="Unassembled WGS sequence"/>
</dbReference>
<dbReference type="OrthoDB" id="9806750at2"/>
<accession>A0A1M4Z5Q2</accession>
<dbReference type="Pfam" id="PF03787">
    <property type="entry name" value="RAMPs"/>
    <property type="match status" value="1"/>
</dbReference>